<keyword evidence="2" id="KW-1185">Reference proteome</keyword>
<gene>
    <name evidence="1" type="ORF">GGD56_004835</name>
</gene>
<comment type="caution">
    <text evidence="1">The sequence shown here is derived from an EMBL/GenBank/DDBJ whole genome shotgun (WGS) entry which is preliminary data.</text>
</comment>
<evidence type="ECO:0000313" key="2">
    <source>
        <dbReference type="Proteomes" id="UP000551353"/>
    </source>
</evidence>
<organism evidence="1 2">
    <name type="scientific">Rhizobium mongolense</name>
    <dbReference type="NCBI Taxonomy" id="57676"/>
    <lineage>
        <taxon>Bacteria</taxon>
        <taxon>Pseudomonadati</taxon>
        <taxon>Pseudomonadota</taxon>
        <taxon>Alphaproteobacteria</taxon>
        <taxon>Hyphomicrobiales</taxon>
        <taxon>Rhizobiaceae</taxon>
        <taxon>Rhizobium/Agrobacterium group</taxon>
        <taxon>Rhizobium</taxon>
    </lineage>
</organism>
<evidence type="ECO:0000313" key="1">
    <source>
        <dbReference type="EMBL" id="MBB4230969.1"/>
    </source>
</evidence>
<dbReference type="EMBL" id="JACIFX010000006">
    <property type="protein sequence ID" value="MBB4230969.1"/>
    <property type="molecule type" value="Genomic_DNA"/>
</dbReference>
<sequence>MLPSLLLSVPEFRSNNTVWRPMLVALDWIRSKVADGCRFVPMEDVPIDEVIAARWRNSIIDDDGRVNRISYALCVLAQ</sequence>
<dbReference type="RefSeq" id="WP_022717437.1">
    <property type="nucleotide sequence ID" value="NZ_JACIFX010000006.1"/>
</dbReference>
<name>A0ABR6ISU6_9HYPH</name>
<accession>A0ABR6ISU6</accession>
<protein>
    <submittedName>
        <fullName evidence="1">Uncharacterized protein</fullName>
    </submittedName>
</protein>
<proteinExistence type="predicted"/>
<dbReference type="Proteomes" id="UP000551353">
    <property type="component" value="Unassembled WGS sequence"/>
</dbReference>
<reference evidence="1 2" key="1">
    <citation type="submission" date="2020-08" db="EMBL/GenBank/DDBJ databases">
        <title>Genomic Encyclopedia of Type Strains, Phase IV (KMG-V): Genome sequencing to study the core and pangenomes of soil and plant-associated prokaryotes.</title>
        <authorList>
            <person name="Whitman W."/>
        </authorList>
    </citation>
    <scope>NUCLEOTIDE SEQUENCE [LARGE SCALE GENOMIC DNA]</scope>
    <source>
        <strain evidence="1 2">SEMIA 4087</strain>
    </source>
</reference>